<sequence length="69" mass="8181">MYKKFKKDRLVDLISGFLVFQENKDQFLLIVIDIVLDKYGGKSDCYKIKVRFGYHGEATDKLYKKLMKP</sequence>
<evidence type="ECO:0000313" key="2">
    <source>
        <dbReference type="Proteomes" id="UP000276133"/>
    </source>
</evidence>
<evidence type="ECO:0000313" key="1">
    <source>
        <dbReference type="EMBL" id="RMZ94558.1"/>
    </source>
</evidence>
<dbReference type="AlphaFoldDB" id="A0A3M7P658"/>
<gene>
    <name evidence="1" type="ORF">BpHYR1_022361</name>
</gene>
<protein>
    <submittedName>
        <fullName evidence="1">Uncharacterized protein</fullName>
    </submittedName>
</protein>
<dbReference type="EMBL" id="REGN01012967">
    <property type="protein sequence ID" value="RMZ94558.1"/>
    <property type="molecule type" value="Genomic_DNA"/>
</dbReference>
<reference evidence="1 2" key="1">
    <citation type="journal article" date="2018" name="Sci. Rep.">
        <title>Genomic signatures of local adaptation to the degree of environmental predictability in rotifers.</title>
        <authorList>
            <person name="Franch-Gras L."/>
            <person name="Hahn C."/>
            <person name="Garcia-Roger E.M."/>
            <person name="Carmona M.J."/>
            <person name="Serra M."/>
            <person name="Gomez A."/>
        </authorList>
    </citation>
    <scope>NUCLEOTIDE SEQUENCE [LARGE SCALE GENOMIC DNA]</scope>
    <source>
        <strain evidence="1">HYR1</strain>
    </source>
</reference>
<name>A0A3M7P658_BRAPC</name>
<proteinExistence type="predicted"/>
<accession>A0A3M7P658</accession>
<keyword evidence="2" id="KW-1185">Reference proteome</keyword>
<organism evidence="1 2">
    <name type="scientific">Brachionus plicatilis</name>
    <name type="common">Marine rotifer</name>
    <name type="synonym">Brachionus muelleri</name>
    <dbReference type="NCBI Taxonomy" id="10195"/>
    <lineage>
        <taxon>Eukaryota</taxon>
        <taxon>Metazoa</taxon>
        <taxon>Spiralia</taxon>
        <taxon>Gnathifera</taxon>
        <taxon>Rotifera</taxon>
        <taxon>Eurotatoria</taxon>
        <taxon>Monogononta</taxon>
        <taxon>Pseudotrocha</taxon>
        <taxon>Ploima</taxon>
        <taxon>Brachionidae</taxon>
        <taxon>Brachionus</taxon>
    </lineage>
</organism>
<comment type="caution">
    <text evidence="1">The sequence shown here is derived from an EMBL/GenBank/DDBJ whole genome shotgun (WGS) entry which is preliminary data.</text>
</comment>
<dbReference type="Proteomes" id="UP000276133">
    <property type="component" value="Unassembled WGS sequence"/>
</dbReference>